<organism evidence="1 2">
    <name type="scientific">Mycena citricolor</name>
    <dbReference type="NCBI Taxonomy" id="2018698"/>
    <lineage>
        <taxon>Eukaryota</taxon>
        <taxon>Fungi</taxon>
        <taxon>Dikarya</taxon>
        <taxon>Basidiomycota</taxon>
        <taxon>Agaricomycotina</taxon>
        <taxon>Agaricomycetes</taxon>
        <taxon>Agaricomycetidae</taxon>
        <taxon>Agaricales</taxon>
        <taxon>Marasmiineae</taxon>
        <taxon>Mycenaceae</taxon>
        <taxon>Mycena</taxon>
    </lineage>
</organism>
<dbReference type="EMBL" id="CAVNYO010000056">
    <property type="protein sequence ID" value="CAK5264441.1"/>
    <property type="molecule type" value="Genomic_DNA"/>
</dbReference>
<accession>A0AAD2GVP1</accession>
<keyword evidence="2" id="KW-1185">Reference proteome</keyword>
<name>A0AAD2GVP1_9AGAR</name>
<gene>
    <name evidence="1" type="ORF">MYCIT1_LOCUS4609</name>
</gene>
<evidence type="ECO:0000313" key="2">
    <source>
        <dbReference type="Proteomes" id="UP001295794"/>
    </source>
</evidence>
<dbReference type="AlphaFoldDB" id="A0AAD2GVP1"/>
<sequence length="521" mass="58513">MSTSLLSLPNELLIIILENPRLPSDALCSLAVLCRRLHFLALPIFFARQGMPDPSQSAFVSLSNDGADTLAALNMALFITGIQDLTCLMPHPSCDSVLPLLPHVRRLQNFIQRFRTVGRVTLQLDARNSMCNSTGDDTALREWTRVMGGLFNALLERRSTHLTIRYGGYLTRSYALSVDKSVSRRAIRAIRKLFTSEPLMAGKEWEFRRAPEQGRERGEVSFPSRTVDGYHLTSLTIQSAVLLTPPFLSWTLSVLRRCSPASLAISEISLEKELWGPVLFLIGQRAGEVSQLSLSELDSISDVDILGLCSRLPRLQSLTIGNNDEAPGTPTRWQEGIVPKFLALKDLVAPVEFILHILEPWDRVPYLERLTVGFQGKSEIWRVGIKLDRVCEALADRGQTPYITLSLALFSDSIVFDFDAMLKMTPDDKKSFGAVSCLDLVVAPYNAEQIAQWTQIFRSVKEVRLTLRSRPGAVVDDPSIDEKFLLALSRHKSFLRTVAINGKRYELDDWKQARRIAMSRR</sequence>
<proteinExistence type="predicted"/>
<dbReference type="Proteomes" id="UP001295794">
    <property type="component" value="Unassembled WGS sequence"/>
</dbReference>
<protein>
    <recommendedName>
        <fullName evidence="3">F-box domain-containing protein</fullName>
    </recommendedName>
</protein>
<evidence type="ECO:0008006" key="3">
    <source>
        <dbReference type="Google" id="ProtNLM"/>
    </source>
</evidence>
<evidence type="ECO:0000313" key="1">
    <source>
        <dbReference type="EMBL" id="CAK5264441.1"/>
    </source>
</evidence>
<reference evidence="1" key="1">
    <citation type="submission" date="2023-11" db="EMBL/GenBank/DDBJ databases">
        <authorList>
            <person name="De Vega J J."/>
            <person name="De Vega J J."/>
        </authorList>
    </citation>
    <scope>NUCLEOTIDE SEQUENCE</scope>
</reference>
<comment type="caution">
    <text evidence="1">The sequence shown here is derived from an EMBL/GenBank/DDBJ whole genome shotgun (WGS) entry which is preliminary data.</text>
</comment>